<name>A0ABQ8Q0H5_9AGAR</name>
<evidence type="ECO:0000313" key="3">
    <source>
        <dbReference type="Proteomes" id="UP001163828"/>
    </source>
</evidence>
<feature type="compositionally biased region" description="Polar residues" evidence="1">
    <location>
        <begin position="166"/>
        <end position="185"/>
    </location>
</feature>
<gene>
    <name evidence="2" type="ORF">F5050DRAFT_1861623</name>
</gene>
<keyword evidence="3" id="KW-1185">Reference proteome</keyword>
<accession>A0ABQ8Q0H5</accession>
<sequence length="446" mass="49512">MNATQLAEMARRELIARLQAEVASGEETKRKLEAQGCFGHDKQGALVSSSSANSYQIAIYESTPSTTQIVLAEEEQRSSVNPNANWLRNSKISITQSVTPSYNSNYQYQTLRSYPASGQKFTPAQSRPQVPALAHQRQQRQVYPSQPSTPAQTQQRTQLRKPPQSVRPSQLLQTYSQQPQRSFLRPSSLQISIPAPATQSQSQLHSLQAQTMNNNHQARGTTQGAIPLQTQTSSTIGQQSATRELTDLNQAPLYTTNNVIGDGKFKLEIVLENPRIGNTDSFVICVQIHCPVGPSIPAQPVVYYVPKDLLDGIEGATDTGDVQFVYLERLVADPPPSPNLNPETSPVTRTRHPYPPTIHQLFNLAPHTRNYWVNVNCLLLKEVDDPRAAVEGVGRGWSAHWLHVRGGEWDQKKFPKHGPFDGHTTADSRIAANEMEASKRWISCRG</sequence>
<comment type="caution">
    <text evidence="2">The sequence shown here is derived from an EMBL/GenBank/DDBJ whole genome shotgun (WGS) entry which is preliminary data.</text>
</comment>
<reference evidence="2" key="1">
    <citation type="submission" date="2022-08" db="EMBL/GenBank/DDBJ databases">
        <authorList>
            <consortium name="DOE Joint Genome Institute"/>
            <person name="Min B."/>
            <person name="Riley R."/>
            <person name="Sierra-Patev S."/>
            <person name="Naranjo-Ortiz M."/>
            <person name="Looney B."/>
            <person name="Konkel Z."/>
            <person name="Slot J.C."/>
            <person name="Sakamoto Y."/>
            <person name="Steenwyk J.L."/>
            <person name="Rokas A."/>
            <person name="Carro J."/>
            <person name="Camarero S."/>
            <person name="Ferreira P."/>
            <person name="Molpeceres G."/>
            <person name="Ruiz-Duenas F.J."/>
            <person name="Serrano A."/>
            <person name="Henrissat B."/>
            <person name="Drula E."/>
            <person name="Hughes K.W."/>
            <person name="Mata J.L."/>
            <person name="Ishikawa N.K."/>
            <person name="Vargas-Isla R."/>
            <person name="Ushijima S."/>
            <person name="Smith C.A."/>
            <person name="Ahrendt S."/>
            <person name="Andreopoulos W."/>
            <person name="He G."/>
            <person name="Labutti K."/>
            <person name="Lipzen A."/>
            <person name="Ng V."/>
            <person name="Sandor L."/>
            <person name="Barry K."/>
            <person name="Martinez A.T."/>
            <person name="Xiao Y."/>
            <person name="Gibbons J.G."/>
            <person name="Terashima K."/>
            <person name="Hibbett D.S."/>
            <person name="Grigoriev I.V."/>
        </authorList>
    </citation>
    <scope>NUCLEOTIDE SEQUENCE</scope>
    <source>
        <strain evidence="2">TFB10827</strain>
    </source>
</reference>
<protein>
    <submittedName>
        <fullName evidence="2">Uncharacterized protein</fullName>
    </submittedName>
</protein>
<feature type="region of interest" description="Disordered" evidence="1">
    <location>
        <begin position="117"/>
        <end position="185"/>
    </location>
</feature>
<evidence type="ECO:0000313" key="2">
    <source>
        <dbReference type="EMBL" id="KAJ3991999.1"/>
    </source>
</evidence>
<feature type="compositionally biased region" description="Polar residues" evidence="1">
    <location>
        <begin position="119"/>
        <end position="128"/>
    </location>
</feature>
<dbReference type="Proteomes" id="UP001163828">
    <property type="component" value="Unassembled WGS sequence"/>
</dbReference>
<proteinExistence type="predicted"/>
<organism evidence="2 3">
    <name type="scientific">Lentinula boryana</name>
    <dbReference type="NCBI Taxonomy" id="40481"/>
    <lineage>
        <taxon>Eukaryota</taxon>
        <taxon>Fungi</taxon>
        <taxon>Dikarya</taxon>
        <taxon>Basidiomycota</taxon>
        <taxon>Agaricomycotina</taxon>
        <taxon>Agaricomycetes</taxon>
        <taxon>Agaricomycetidae</taxon>
        <taxon>Agaricales</taxon>
        <taxon>Marasmiineae</taxon>
        <taxon>Omphalotaceae</taxon>
        <taxon>Lentinula</taxon>
    </lineage>
</organism>
<evidence type="ECO:0000256" key="1">
    <source>
        <dbReference type="SAM" id="MobiDB-lite"/>
    </source>
</evidence>
<feature type="compositionally biased region" description="Low complexity" evidence="1">
    <location>
        <begin position="144"/>
        <end position="157"/>
    </location>
</feature>
<dbReference type="EMBL" id="MU790916">
    <property type="protein sequence ID" value="KAJ3991999.1"/>
    <property type="molecule type" value="Genomic_DNA"/>
</dbReference>